<evidence type="ECO:0000313" key="1">
    <source>
        <dbReference type="EMBL" id="MBA4662216.1"/>
    </source>
</evidence>
<organism evidence="1">
    <name type="scientific">Opuntia streptacantha</name>
    <name type="common">Prickly pear cactus</name>
    <name type="synonym">Opuntia cardona</name>
    <dbReference type="NCBI Taxonomy" id="393608"/>
    <lineage>
        <taxon>Eukaryota</taxon>
        <taxon>Viridiplantae</taxon>
        <taxon>Streptophyta</taxon>
        <taxon>Embryophyta</taxon>
        <taxon>Tracheophyta</taxon>
        <taxon>Spermatophyta</taxon>
        <taxon>Magnoliopsida</taxon>
        <taxon>eudicotyledons</taxon>
        <taxon>Gunneridae</taxon>
        <taxon>Pentapetalae</taxon>
        <taxon>Caryophyllales</taxon>
        <taxon>Cactineae</taxon>
        <taxon>Cactaceae</taxon>
        <taxon>Opuntioideae</taxon>
        <taxon>Opuntia</taxon>
    </lineage>
</organism>
<dbReference type="EMBL" id="GISG01215239">
    <property type="protein sequence ID" value="MBA4662216.1"/>
    <property type="molecule type" value="Transcribed_RNA"/>
</dbReference>
<accession>A0A7C9AAA0</accession>
<protein>
    <submittedName>
        <fullName evidence="1">Uncharacterized protein</fullName>
    </submittedName>
</protein>
<reference evidence="1" key="2">
    <citation type="submission" date="2020-07" db="EMBL/GenBank/DDBJ databases">
        <authorList>
            <person name="Vera ALvarez R."/>
            <person name="Arias-Moreno D.M."/>
            <person name="Jimenez-Jacinto V."/>
            <person name="Jimenez-Bremont J.F."/>
            <person name="Swaminathan K."/>
            <person name="Moose S.P."/>
            <person name="Guerrero-Gonzalez M.L."/>
            <person name="Marino-Ramirez L."/>
            <person name="Landsman D."/>
            <person name="Rodriguez-Kessler M."/>
            <person name="Delgado-Sanchez P."/>
        </authorList>
    </citation>
    <scope>NUCLEOTIDE SEQUENCE</scope>
    <source>
        <tissue evidence="1">Cladode</tissue>
    </source>
</reference>
<name>A0A7C9AAA0_OPUST</name>
<sequence>MIEMKLTVWQAAAISSINTIFRILGTHSESYLFINHNPLSGLSHFAPTRKSGFYTTTIQLQYYPSAFNKVSTHARSSIANIIQPKHRSLSLYSSLSANHLSG</sequence>
<proteinExistence type="predicted"/>
<dbReference type="AlphaFoldDB" id="A0A7C9AAA0"/>
<reference evidence="1" key="1">
    <citation type="journal article" date="2013" name="J. Plant Res.">
        <title>Effect of fungi and light on seed germination of three Opuntia species from semiarid lands of central Mexico.</title>
        <authorList>
            <person name="Delgado-Sanchez P."/>
            <person name="Jimenez-Bremont J.F."/>
            <person name="Guerrero-Gonzalez Mde L."/>
            <person name="Flores J."/>
        </authorList>
    </citation>
    <scope>NUCLEOTIDE SEQUENCE</scope>
    <source>
        <tissue evidence="1">Cladode</tissue>
    </source>
</reference>